<evidence type="ECO:0000256" key="3">
    <source>
        <dbReference type="ARBA" id="ARBA00022723"/>
    </source>
</evidence>
<keyword evidence="4" id="KW-0378">Hydrolase</keyword>
<keyword evidence="6" id="KW-0464">Manganese</keyword>
<dbReference type="PANTHER" id="PTHR12318">
    <property type="entry name" value="TESTOSTERONE-REGULATED PROTEIN RP2"/>
    <property type="match status" value="1"/>
</dbReference>
<reference evidence="8 9" key="1">
    <citation type="submission" date="2015-05" db="EMBL/GenBank/DDBJ databases">
        <authorList>
            <person name="Rodrigo-Torres Lidia"/>
            <person name="Arahal R.David."/>
        </authorList>
    </citation>
    <scope>NUCLEOTIDE SEQUENCE [LARGE SCALE GENOMIC DNA]</scope>
    <source>
        <strain evidence="8 9">CECT 7321</strain>
    </source>
</reference>
<dbReference type="InterPro" id="IPR039121">
    <property type="entry name" value="NUDT19"/>
</dbReference>
<sequence>MLRTSLIAIKRLPMIPESAQARTTTDKTAIRNAATVIVVRDRMGADPQVLMGQRGAKAAFMPNKVVFPGGAVDLGDGDVPLATPLPDVCRDRLQEQSAGDLHHALAVAAIRELWEETGLILGTPGTWPTPPETDWEGFAATGHLPAAAGLQFVFRAITPPGRPRRFDARFFLIDAEHIVGDLDDFSRASEELSHLQWIPLSRVRTYDLPFITEVVLAEVTQRIRNSEPPVSVPFFRNDDESSHFLRLKGYPMPSDG</sequence>
<dbReference type="EMBL" id="CVRL01000005">
    <property type="protein sequence ID" value="CRL09697.1"/>
    <property type="molecule type" value="Genomic_DNA"/>
</dbReference>
<dbReference type="Proteomes" id="UP000043764">
    <property type="component" value="Unassembled WGS sequence"/>
</dbReference>
<dbReference type="AlphaFoldDB" id="A0A0H5D876"/>
<name>A0A0H5D876_9RHOB</name>
<dbReference type="InterPro" id="IPR000086">
    <property type="entry name" value="NUDIX_hydrolase_dom"/>
</dbReference>
<feature type="domain" description="Nudix hydrolase" evidence="7">
    <location>
        <begin position="30"/>
        <end position="220"/>
    </location>
</feature>
<evidence type="ECO:0000256" key="4">
    <source>
        <dbReference type="ARBA" id="ARBA00022801"/>
    </source>
</evidence>
<dbReference type="Gene3D" id="3.90.79.10">
    <property type="entry name" value="Nucleoside Triphosphate Pyrophosphohydrolase"/>
    <property type="match status" value="1"/>
</dbReference>
<evidence type="ECO:0000259" key="7">
    <source>
        <dbReference type="PROSITE" id="PS51462"/>
    </source>
</evidence>
<dbReference type="GO" id="GO:0046872">
    <property type="term" value="F:metal ion binding"/>
    <property type="evidence" value="ECO:0007669"/>
    <property type="project" value="UniProtKB-KW"/>
</dbReference>
<dbReference type="SUPFAM" id="SSF55811">
    <property type="entry name" value="Nudix"/>
    <property type="match status" value="1"/>
</dbReference>
<dbReference type="PANTHER" id="PTHR12318:SF0">
    <property type="entry name" value="ACYL-COENZYME A DIPHOSPHATASE NUDT19"/>
    <property type="match status" value="1"/>
</dbReference>
<evidence type="ECO:0000256" key="6">
    <source>
        <dbReference type="ARBA" id="ARBA00023211"/>
    </source>
</evidence>
<organism evidence="8 9">
    <name type="scientific">Phaeobacter italicus</name>
    <dbReference type="NCBI Taxonomy" id="481446"/>
    <lineage>
        <taxon>Bacteria</taxon>
        <taxon>Pseudomonadati</taxon>
        <taxon>Pseudomonadota</taxon>
        <taxon>Alphaproteobacteria</taxon>
        <taxon>Rhodobacterales</taxon>
        <taxon>Roseobacteraceae</taxon>
        <taxon>Phaeobacter</taxon>
    </lineage>
</organism>
<dbReference type="STRING" id="481446.NIT7645_00255"/>
<accession>A0A0H5D876</accession>
<dbReference type="InterPro" id="IPR015797">
    <property type="entry name" value="NUDIX_hydrolase-like_dom_sf"/>
</dbReference>
<dbReference type="PROSITE" id="PS51462">
    <property type="entry name" value="NUDIX"/>
    <property type="match status" value="1"/>
</dbReference>
<keyword evidence="9" id="KW-1185">Reference proteome</keyword>
<gene>
    <name evidence="8" type="ORF">NIT7321_00531</name>
</gene>
<dbReference type="CDD" id="cd18870">
    <property type="entry name" value="NUDIX_AcylCoAdiphos_Nudt19"/>
    <property type="match status" value="1"/>
</dbReference>
<evidence type="ECO:0000313" key="8">
    <source>
        <dbReference type="EMBL" id="CRL09697.1"/>
    </source>
</evidence>
<evidence type="ECO:0000256" key="2">
    <source>
        <dbReference type="ARBA" id="ARBA00001946"/>
    </source>
</evidence>
<comment type="cofactor">
    <cofactor evidence="1">
        <name>Mn(2+)</name>
        <dbReference type="ChEBI" id="CHEBI:29035"/>
    </cofactor>
</comment>
<dbReference type="GO" id="GO:0016818">
    <property type="term" value="F:hydrolase activity, acting on acid anhydrides, in phosphorus-containing anhydrides"/>
    <property type="evidence" value="ECO:0007669"/>
    <property type="project" value="InterPro"/>
</dbReference>
<proteinExistence type="predicted"/>
<keyword evidence="3" id="KW-0479">Metal-binding</keyword>
<comment type="cofactor">
    <cofactor evidence="2">
        <name>Mg(2+)</name>
        <dbReference type="ChEBI" id="CHEBI:18420"/>
    </cofactor>
</comment>
<evidence type="ECO:0000256" key="1">
    <source>
        <dbReference type="ARBA" id="ARBA00001936"/>
    </source>
</evidence>
<evidence type="ECO:0000313" key="9">
    <source>
        <dbReference type="Proteomes" id="UP000043764"/>
    </source>
</evidence>
<evidence type="ECO:0000256" key="5">
    <source>
        <dbReference type="ARBA" id="ARBA00022842"/>
    </source>
</evidence>
<keyword evidence="5" id="KW-0460">Magnesium</keyword>
<protein>
    <submittedName>
        <fullName evidence="8">NUDIX domain protein</fullName>
    </submittedName>
</protein>